<evidence type="ECO:0000256" key="1">
    <source>
        <dbReference type="ARBA" id="ARBA00022741"/>
    </source>
</evidence>
<dbReference type="GO" id="GO:0005524">
    <property type="term" value="F:ATP binding"/>
    <property type="evidence" value="ECO:0007669"/>
    <property type="project" value="UniProtKB-KW"/>
</dbReference>
<gene>
    <name evidence="4" type="ORF">CHLRE_12g509001v5</name>
</gene>
<dbReference type="EMBL" id="CM008973">
    <property type="protein sequence ID" value="PNW74807.1"/>
    <property type="molecule type" value="Genomic_DNA"/>
</dbReference>
<dbReference type="InParanoid" id="A0A2K3D2R2"/>
<dbReference type="Proteomes" id="UP000006906">
    <property type="component" value="Chromosome 12"/>
</dbReference>
<name>A0A2K3D2R2_CHLRE</name>
<reference evidence="4 5" key="1">
    <citation type="journal article" date="2007" name="Science">
        <title>The Chlamydomonas genome reveals the evolution of key animal and plant functions.</title>
        <authorList>
            <person name="Merchant S.S."/>
            <person name="Prochnik S.E."/>
            <person name="Vallon O."/>
            <person name="Harris E.H."/>
            <person name="Karpowicz S.J."/>
            <person name="Witman G.B."/>
            <person name="Terry A."/>
            <person name="Salamov A."/>
            <person name="Fritz-Laylin L.K."/>
            <person name="Marechal-Drouard L."/>
            <person name="Marshall W.F."/>
            <person name="Qu L.H."/>
            <person name="Nelson D.R."/>
            <person name="Sanderfoot A.A."/>
            <person name="Spalding M.H."/>
            <person name="Kapitonov V.V."/>
            <person name="Ren Q."/>
            <person name="Ferris P."/>
            <person name="Lindquist E."/>
            <person name="Shapiro H."/>
            <person name="Lucas S.M."/>
            <person name="Grimwood J."/>
            <person name="Schmutz J."/>
            <person name="Cardol P."/>
            <person name="Cerutti H."/>
            <person name="Chanfreau G."/>
            <person name="Chen C.L."/>
            <person name="Cognat V."/>
            <person name="Croft M.T."/>
            <person name="Dent R."/>
            <person name="Dutcher S."/>
            <person name="Fernandez E."/>
            <person name="Fukuzawa H."/>
            <person name="Gonzalez-Ballester D."/>
            <person name="Gonzalez-Halphen D."/>
            <person name="Hallmann A."/>
            <person name="Hanikenne M."/>
            <person name="Hippler M."/>
            <person name="Inwood W."/>
            <person name="Jabbari K."/>
            <person name="Kalanon M."/>
            <person name="Kuras R."/>
            <person name="Lefebvre P.A."/>
            <person name="Lemaire S.D."/>
            <person name="Lobanov A.V."/>
            <person name="Lohr M."/>
            <person name="Manuell A."/>
            <person name="Meier I."/>
            <person name="Mets L."/>
            <person name="Mittag M."/>
            <person name="Mittelmeier T."/>
            <person name="Moroney J.V."/>
            <person name="Moseley J."/>
            <person name="Napoli C."/>
            <person name="Nedelcu A.M."/>
            <person name="Niyogi K."/>
            <person name="Novoselov S.V."/>
            <person name="Paulsen I.T."/>
            <person name="Pazour G."/>
            <person name="Purton S."/>
            <person name="Ral J.P."/>
            <person name="Riano-Pachon D.M."/>
            <person name="Riekhof W."/>
            <person name="Rymarquis L."/>
            <person name="Schroda M."/>
            <person name="Stern D."/>
            <person name="Umen J."/>
            <person name="Willows R."/>
            <person name="Wilson N."/>
            <person name="Zimmer S.L."/>
            <person name="Allmer J."/>
            <person name="Balk J."/>
            <person name="Bisova K."/>
            <person name="Chen C.J."/>
            <person name="Elias M."/>
            <person name="Gendler K."/>
            <person name="Hauser C."/>
            <person name="Lamb M.R."/>
            <person name="Ledford H."/>
            <person name="Long J.C."/>
            <person name="Minagawa J."/>
            <person name="Page M.D."/>
            <person name="Pan J."/>
            <person name="Pootakham W."/>
            <person name="Roje S."/>
            <person name="Rose A."/>
            <person name="Stahlberg E."/>
            <person name="Terauchi A.M."/>
            <person name="Yang P."/>
            <person name="Ball S."/>
            <person name="Bowler C."/>
            <person name="Dieckmann C.L."/>
            <person name="Gladyshev V.N."/>
            <person name="Green P."/>
            <person name="Jorgensen R."/>
            <person name="Mayfield S."/>
            <person name="Mueller-Roeber B."/>
            <person name="Rajamani S."/>
            <person name="Sayre R.T."/>
            <person name="Brokstein P."/>
            <person name="Dubchak I."/>
            <person name="Goodstein D."/>
            <person name="Hornick L."/>
            <person name="Huang Y.W."/>
            <person name="Jhaveri J."/>
            <person name="Luo Y."/>
            <person name="Martinez D."/>
            <person name="Ngau W.C."/>
            <person name="Otillar B."/>
            <person name="Poliakov A."/>
            <person name="Porter A."/>
            <person name="Szajkowski L."/>
            <person name="Werner G."/>
            <person name="Zhou K."/>
            <person name="Grigoriev I.V."/>
            <person name="Rokhsar D.S."/>
            <person name="Grossman A.R."/>
        </authorList>
    </citation>
    <scope>NUCLEOTIDE SEQUENCE [LARGE SCALE GENOMIC DNA]</scope>
    <source>
        <strain evidence="5">CC-503</strain>
    </source>
</reference>
<dbReference type="RefSeq" id="XP_042918153.1">
    <property type="nucleotide sequence ID" value="XM_043068215.1"/>
</dbReference>
<dbReference type="GO" id="GO:0004674">
    <property type="term" value="F:protein serine/threonine kinase activity"/>
    <property type="evidence" value="ECO:0000318"/>
    <property type="project" value="GO_Central"/>
</dbReference>
<dbReference type="STRING" id="3055.A0A2K3D2R2"/>
<dbReference type="SUPFAM" id="SSF56112">
    <property type="entry name" value="Protein kinase-like (PK-like)"/>
    <property type="match status" value="1"/>
</dbReference>
<protein>
    <recommendedName>
        <fullName evidence="3">Protein kinase domain-containing protein</fullName>
    </recommendedName>
</protein>
<dbReference type="PANTHER" id="PTHR24055">
    <property type="entry name" value="MITOGEN-ACTIVATED PROTEIN KINASE"/>
    <property type="match status" value="1"/>
</dbReference>
<feature type="domain" description="Protein kinase" evidence="3">
    <location>
        <begin position="8"/>
        <end position="173"/>
    </location>
</feature>
<dbReference type="GeneID" id="5716530"/>
<sequence>MPTSAMPICTHHPVQQVLRPHRFSPDAYDDLYVVTELMDTDLRSVVYSKQPLTEEHCQYFTYQLLRGLKSVGCVLAELLGRKPLFPHSSVHDQLRHVVRTLGSPTLAELESMTGPTREQARQYVLSLPPAARVDWRECFPAATLLSVALLDRLLQFDPRKRIDVHGALKHPWLEELHDEAFDDLSRLRLLNSAFINRYGSKPCSGEGGGAGGLLVVREMEVYMWRLITKVTPEEDWPDKDSCTHAAAMSLWIKAQTRGLRYDTAVQLIFDFGVEDTKVLGVSEERAQLILENGHPVIQVIQVVPRAESLFVLHI</sequence>
<accession>A0A2K3D2R2</accession>
<evidence type="ECO:0000313" key="4">
    <source>
        <dbReference type="EMBL" id="PNW74807.1"/>
    </source>
</evidence>
<organism evidence="4 5">
    <name type="scientific">Chlamydomonas reinhardtii</name>
    <name type="common">Chlamydomonas smithii</name>
    <dbReference type="NCBI Taxonomy" id="3055"/>
    <lineage>
        <taxon>Eukaryota</taxon>
        <taxon>Viridiplantae</taxon>
        <taxon>Chlorophyta</taxon>
        <taxon>core chlorophytes</taxon>
        <taxon>Chlorophyceae</taxon>
        <taxon>CS clade</taxon>
        <taxon>Chlamydomonadales</taxon>
        <taxon>Chlamydomonadaceae</taxon>
        <taxon>Chlamydomonas</taxon>
    </lineage>
</organism>
<dbReference type="KEGG" id="cre:CHLRE_12g509001v5"/>
<dbReference type="GO" id="GO:0035556">
    <property type="term" value="P:intracellular signal transduction"/>
    <property type="evidence" value="ECO:0000318"/>
    <property type="project" value="GO_Central"/>
</dbReference>
<keyword evidence="1" id="KW-0547">Nucleotide-binding</keyword>
<dbReference type="Gramene" id="PNW74807">
    <property type="protein sequence ID" value="PNW74807"/>
    <property type="gene ID" value="CHLRE_12g509001v5"/>
</dbReference>
<dbReference type="InterPro" id="IPR000719">
    <property type="entry name" value="Prot_kinase_dom"/>
</dbReference>
<keyword evidence="2" id="KW-0067">ATP-binding</keyword>
<dbReference type="AlphaFoldDB" id="A0A2K3D2R2"/>
<evidence type="ECO:0000256" key="2">
    <source>
        <dbReference type="ARBA" id="ARBA00022840"/>
    </source>
</evidence>
<evidence type="ECO:0000259" key="3">
    <source>
        <dbReference type="SMART" id="SM00220"/>
    </source>
</evidence>
<dbReference type="GO" id="GO:0005634">
    <property type="term" value="C:nucleus"/>
    <property type="evidence" value="ECO:0000318"/>
    <property type="project" value="GO_Central"/>
</dbReference>
<evidence type="ECO:0000313" key="5">
    <source>
        <dbReference type="Proteomes" id="UP000006906"/>
    </source>
</evidence>
<dbReference type="Gene3D" id="1.10.510.10">
    <property type="entry name" value="Transferase(Phosphotransferase) domain 1"/>
    <property type="match status" value="2"/>
</dbReference>
<proteinExistence type="predicted"/>
<dbReference type="InterPro" id="IPR011009">
    <property type="entry name" value="Kinase-like_dom_sf"/>
</dbReference>
<keyword evidence="5" id="KW-1185">Reference proteome</keyword>
<dbReference type="OrthoDB" id="192887at2759"/>
<dbReference type="Gene3D" id="3.30.200.20">
    <property type="entry name" value="Phosphorylase Kinase, domain 1"/>
    <property type="match status" value="1"/>
</dbReference>
<dbReference type="InterPro" id="IPR050117">
    <property type="entry name" value="MAPK"/>
</dbReference>
<dbReference type="GO" id="GO:0005737">
    <property type="term" value="C:cytoplasm"/>
    <property type="evidence" value="ECO:0000318"/>
    <property type="project" value="GO_Central"/>
</dbReference>
<dbReference type="SMART" id="SM00220">
    <property type="entry name" value="S_TKc"/>
    <property type="match status" value="1"/>
</dbReference>